<evidence type="ECO:0000256" key="6">
    <source>
        <dbReference type="ARBA" id="ARBA00023136"/>
    </source>
</evidence>
<feature type="transmembrane region" description="Helical" evidence="7">
    <location>
        <begin position="565"/>
        <end position="584"/>
    </location>
</feature>
<feature type="transmembrane region" description="Helical" evidence="7">
    <location>
        <begin position="302"/>
        <end position="330"/>
    </location>
</feature>
<evidence type="ECO:0000259" key="8">
    <source>
        <dbReference type="PROSITE" id="PS50156"/>
    </source>
</evidence>
<feature type="transmembrane region" description="Helical" evidence="7">
    <location>
        <begin position="605"/>
        <end position="630"/>
    </location>
</feature>
<evidence type="ECO:0000256" key="5">
    <source>
        <dbReference type="ARBA" id="ARBA00022989"/>
    </source>
</evidence>
<evidence type="ECO:0000256" key="1">
    <source>
        <dbReference type="ARBA" id="ARBA00004651"/>
    </source>
</evidence>
<dbReference type="PANTHER" id="PTHR33406:SF6">
    <property type="entry name" value="MEMBRANE PROTEIN YDGH-RELATED"/>
    <property type="match status" value="1"/>
</dbReference>
<evidence type="ECO:0000256" key="3">
    <source>
        <dbReference type="ARBA" id="ARBA00022475"/>
    </source>
</evidence>
<feature type="transmembrane region" description="Helical" evidence="7">
    <location>
        <begin position="364"/>
        <end position="383"/>
    </location>
</feature>
<feature type="domain" description="SSD" evidence="8">
    <location>
        <begin position="557"/>
        <end position="663"/>
    </location>
</feature>
<dbReference type="PANTHER" id="PTHR33406">
    <property type="entry name" value="MEMBRANE PROTEIN MJ1562-RELATED"/>
    <property type="match status" value="1"/>
</dbReference>
<dbReference type="Pfam" id="PF03176">
    <property type="entry name" value="MMPL"/>
    <property type="match status" value="2"/>
</dbReference>
<comment type="similarity">
    <text evidence="2">Belongs to the resistance-nodulation-cell division (RND) (TC 2.A.6) family. MmpL subfamily.</text>
</comment>
<dbReference type="SUPFAM" id="SSF82866">
    <property type="entry name" value="Multidrug efflux transporter AcrB transmembrane domain"/>
    <property type="match status" value="2"/>
</dbReference>
<evidence type="ECO:0000313" key="10">
    <source>
        <dbReference type="Proteomes" id="UP000562045"/>
    </source>
</evidence>
<evidence type="ECO:0000256" key="4">
    <source>
        <dbReference type="ARBA" id="ARBA00022692"/>
    </source>
</evidence>
<protein>
    <submittedName>
        <fullName evidence="9">RND superfamily putative drug exporter</fullName>
    </submittedName>
</protein>
<gene>
    <name evidence="9" type="ORF">BJ993_001850</name>
</gene>
<dbReference type="EMBL" id="JACBZM010000001">
    <property type="protein sequence ID" value="NYI44770.1"/>
    <property type="molecule type" value="Genomic_DNA"/>
</dbReference>
<name>A0A7Y9ZIW6_9ACTN</name>
<feature type="domain" description="SSD" evidence="8">
    <location>
        <begin position="168"/>
        <end position="328"/>
    </location>
</feature>
<evidence type="ECO:0000256" key="2">
    <source>
        <dbReference type="ARBA" id="ARBA00010157"/>
    </source>
</evidence>
<dbReference type="RefSeq" id="WP_179648537.1">
    <property type="nucleotide sequence ID" value="NZ_JACBZM010000001.1"/>
</dbReference>
<dbReference type="InterPro" id="IPR000731">
    <property type="entry name" value="SSD"/>
</dbReference>
<keyword evidence="6 7" id="KW-0472">Membrane</keyword>
<feature type="transmembrane region" description="Helical" evidence="7">
    <location>
        <begin position="532"/>
        <end position="553"/>
    </location>
</feature>
<dbReference type="InterPro" id="IPR050545">
    <property type="entry name" value="Mycobact_MmpL"/>
</dbReference>
<evidence type="ECO:0000256" key="7">
    <source>
        <dbReference type="SAM" id="Phobius"/>
    </source>
</evidence>
<dbReference type="Gene3D" id="1.20.1640.10">
    <property type="entry name" value="Multidrug efflux transporter AcrB transmembrane domain"/>
    <property type="match status" value="2"/>
</dbReference>
<evidence type="ECO:0000313" key="9">
    <source>
        <dbReference type="EMBL" id="NYI44770.1"/>
    </source>
</evidence>
<keyword evidence="3" id="KW-1003">Cell membrane</keyword>
<keyword evidence="5 7" id="KW-1133">Transmembrane helix</keyword>
<dbReference type="PROSITE" id="PS50156">
    <property type="entry name" value="SSD"/>
    <property type="match status" value="2"/>
</dbReference>
<feature type="transmembrane region" description="Helical" evidence="7">
    <location>
        <begin position="198"/>
        <end position="220"/>
    </location>
</feature>
<comment type="caution">
    <text evidence="9">The sequence shown here is derived from an EMBL/GenBank/DDBJ whole genome shotgun (WGS) entry which is preliminary data.</text>
</comment>
<dbReference type="GO" id="GO:0005886">
    <property type="term" value="C:plasma membrane"/>
    <property type="evidence" value="ECO:0007669"/>
    <property type="project" value="UniProtKB-SubCell"/>
</dbReference>
<dbReference type="Proteomes" id="UP000562045">
    <property type="component" value="Unassembled WGS sequence"/>
</dbReference>
<reference evidence="9 10" key="1">
    <citation type="submission" date="2020-07" db="EMBL/GenBank/DDBJ databases">
        <title>Sequencing the genomes of 1000 actinobacteria strains.</title>
        <authorList>
            <person name="Klenk H.-P."/>
        </authorList>
    </citation>
    <scope>NUCLEOTIDE SEQUENCE [LARGE SCALE GENOMIC DNA]</scope>
    <source>
        <strain evidence="9 10">DSM 15131</strain>
    </source>
</reference>
<proteinExistence type="inferred from homology"/>
<keyword evidence="4 7" id="KW-0812">Transmembrane</keyword>
<comment type="subcellular location">
    <subcellularLocation>
        <location evidence="1">Cell membrane</location>
        <topology evidence="1">Multi-pass membrane protein</topology>
    </subcellularLocation>
</comment>
<organism evidence="9 10">
    <name type="scientific">Nocardioides aromaticivorans</name>
    <dbReference type="NCBI Taxonomy" id="200618"/>
    <lineage>
        <taxon>Bacteria</taxon>
        <taxon>Bacillati</taxon>
        <taxon>Actinomycetota</taxon>
        <taxon>Actinomycetes</taxon>
        <taxon>Propionibacteriales</taxon>
        <taxon>Nocardioidaceae</taxon>
        <taxon>Nocardioides</taxon>
    </lineage>
</organism>
<feature type="transmembrane region" description="Helical" evidence="7">
    <location>
        <begin position="232"/>
        <end position="253"/>
    </location>
</feature>
<sequence>MSPSTRRPSRVLPTVAPRAAWLVALAPLLLALLALGLLGEGEREQRPTDSLPRGLDSTLAAELDAQVGDDGQDVAIVLFTSDGDELAGAGRSVLDGAVRAVGAVPRSLTVAEDGSAAFVVVPVTAASATDTVDRVDELRAVLAEQVPEGVTAQVTGPAGVQADLAKVFDGANTRLLLATASVVTILLVLTYRSPVLWLVPLLVVGIADRLAAVLATQAMAALDVAWNESTVGILSVLVFGAGTNYALLLISRYRDELGSHASRHEAMSLALRRTVEPVLASATTVVLGLLTLLLSLTPSTRGLGLACAIGIIVAASFVLVVLPALLVLFGRWVFWPRVPREGATPLAERTSLWRRVGGVVQRRPAVLVGTTTAVLALLAIGLLRVETGLGRADQFLEEPEAIAAGERLAESFPAGTSSPTEVLTRADADDVLRAVEDSAAVVSARVAGAGGGVTRIDVVLDAEPGTAAARSAVGSLRDALSGFDDTHVGGEEAVALDEREGAGRDRWVVLPLILGVVLLALVLLLRSAVAPLLLVATVLATYAASMGASWWLFTGPLGFEALDVQVPLFAFLFLVALGVDYNIFLVTRAREEAREHGTRDGMLRALAATGGVITSAGILLGAVFAVLGVLPLVVLAQLGVVVCLGVLLDTLVVRTVLVPALAMLLGERFWWPARVSASAGRGVQ</sequence>
<accession>A0A7Y9ZIW6</accession>
<feature type="transmembrane region" description="Helical" evidence="7">
    <location>
        <begin position="507"/>
        <end position="525"/>
    </location>
</feature>
<dbReference type="InterPro" id="IPR004869">
    <property type="entry name" value="MMPL_dom"/>
</dbReference>
<feature type="transmembrane region" description="Helical" evidence="7">
    <location>
        <begin position="636"/>
        <end position="665"/>
    </location>
</feature>
<dbReference type="AlphaFoldDB" id="A0A7Y9ZIW6"/>
<feature type="transmembrane region" description="Helical" evidence="7">
    <location>
        <begin position="274"/>
        <end position="296"/>
    </location>
</feature>